<name>A0A914W2L3_9BILA</name>
<sequence>MLLRCSVQWRRERDEDDDSEGRGRVTGFVRRRLIDEARSTSALYWQPSSLCPFVALTTAPSPVVRVRRRALDGASLAPRPTSPTSVAVSTRLSGMADQRLRALLLLLYAFWNNVHAVSSFPHYFLYYSSYPASFQQNPSDTGQYPFDWYKGDVTMECPSSDWLQLGTKCYLPVTNTAMRWDEAAMHCRRPQNGGGQLSILDNWILTRYLAKASDAAKEPYWLGFYINEMNSSSMVTPQYGQSKSIFNSLWAKTQPTMRPGRYCVMCNLDWENETMFGWAIDACDTSKPFLCETIACFEG</sequence>
<dbReference type="PROSITE" id="PS50041">
    <property type="entry name" value="C_TYPE_LECTIN_2"/>
    <property type="match status" value="1"/>
</dbReference>
<dbReference type="Pfam" id="PF00059">
    <property type="entry name" value="Lectin_C"/>
    <property type="match status" value="1"/>
</dbReference>
<evidence type="ECO:0000259" key="1">
    <source>
        <dbReference type="PROSITE" id="PS50041"/>
    </source>
</evidence>
<dbReference type="WBParaSite" id="PSAMB.scaffold2904size20647.g19657.t1">
    <property type="protein sequence ID" value="PSAMB.scaffold2904size20647.g19657.t1"/>
    <property type="gene ID" value="PSAMB.scaffold2904size20647.g19657"/>
</dbReference>
<protein>
    <submittedName>
        <fullName evidence="3">C-type lectin domain-containing protein</fullName>
    </submittedName>
</protein>
<dbReference type="AlphaFoldDB" id="A0A914W2L3"/>
<evidence type="ECO:0000313" key="3">
    <source>
        <dbReference type="WBParaSite" id="PSAMB.scaffold2904size20647.g19657.t1"/>
    </source>
</evidence>
<dbReference type="CDD" id="cd00037">
    <property type="entry name" value="CLECT"/>
    <property type="match status" value="1"/>
</dbReference>
<keyword evidence="2" id="KW-1185">Reference proteome</keyword>
<accession>A0A914W2L3</accession>
<dbReference type="InterPro" id="IPR001304">
    <property type="entry name" value="C-type_lectin-like"/>
</dbReference>
<dbReference type="InterPro" id="IPR016186">
    <property type="entry name" value="C-type_lectin-like/link_sf"/>
</dbReference>
<reference evidence="3" key="1">
    <citation type="submission" date="2022-11" db="UniProtKB">
        <authorList>
            <consortium name="WormBaseParasite"/>
        </authorList>
    </citation>
    <scope>IDENTIFICATION</scope>
</reference>
<dbReference type="SMART" id="SM00034">
    <property type="entry name" value="CLECT"/>
    <property type="match status" value="1"/>
</dbReference>
<feature type="domain" description="C-type lectin" evidence="1">
    <location>
        <begin position="165"/>
        <end position="292"/>
    </location>
</feature>
<dbReference type="SUPFAM" id="SSF56436">
    <property type="entry name" value="C-type lectin-like"/>
    <property type="match status" value="1"/>
</dbReference>
<evidence type="ECO:0000313" key="2">
    <source>
        <dbReference type="Proteomes" id="UP000887566"/>
    </source>
</evidence>
<dbReference type="Proteomes" id="UP000887566">
    <property type="component" value="Unplaced"/>
</dbReference>
<proteinExistence type="predicted"/>
<dbReference type="InterPro" id="IPR016187">
    <property type="entry name" value="CTDL_fold"/>
</dbReference>
<dbReference type="Gene3D" id="3.10.100.10">
    <property type="entry name" value="Mannose-Binding Protein A, subunit A"/>
    <property type="match status" value="1"/>
</dbReference>
<organism evidence="2 3">
    <name type="scientific">Plectus sambesii</name>
    <dbReference type="NCBI Taxonomy" id="2011161"/>
    <lineage>
        <taxon>Eukaryota</taxon>
        <taxon>Metazoa</taxon>
        <taxon>Ecdysozoa</taxon>
        <taxon>Nematoda</taxon>
        <taxon>Chromadorea</taxon>
        <taxon>Plectida</taxon>
        <taxon>Plectina</taxon>
        <taxon>Plectoidea</taxon>
        <taxon>Plectidae</taxon>
        <taxon>Plectus</taxon>
    </lineage>
</organism>